<reference evidence="3 4" key="1">
    <citation type="submission" date="2024-01" db="EMBL/GenBank/DDBJ databases">
        <authorList>
            <person name="Alioto T."/>
            <person name="Alioto T."/>
            <person name="Gomez Garrido J."/>
        </authorList>
    </citation>
    <scope>NUCLEOTIDE SEQUENCE [LARGE SCALE GENOMIC DNA]</scope>
</reference>
<feature type="domain" description="FH2" evidence="2">
    <location>
        <begin position="98"/>
        <end position="492"/>
    </location>
</feature>
<feature type="compositionally biased region" description="Polar residues" evidence="1">
    <location>
        <begin position="655"/>
        <end position="692"/>
    </location>
</feature>
<dbReference type="InterPro" id="IPR042201">
    <property type="entry name" value="FH2_Formin_sf"/>
</dbReference>
<feature type="compositionally biased region" description="Polar residues" evidence="1">
    <location>
        <begin position="850"/>
        <end position="925"/>
    </location>
</feature>
<gene>
    <name evidence="3" type="ORF">FSCOSCO3_A019917</name>
</gene>
<feature type="compositionally biased region" description="Polar residues" evidence="1">
    <location>
        <begin position="1008"/>
        <end position="1027"/>
    </location>
</feature>
<feature type="compositionally biased region" description="Pro residues" evidence="1">
    <location>
        <begin position="69"/>
        <end position="92"/>
    </location>
</feature>
<dbReference type="Pfam" id="PF02181">
    <property type="entry name" value="FH2"/>
    <property type="match status" value="1"/>
</dbReference>
<evidence type="ECO:0000313" key="3">
    <source>
        <dbReference type="EMBL" id="CAK6983095.1"/>
    </source>
</evidence>
<feature type="region of interest" description="Disordered" evidence="1">
    <location>
        <begin position="1"/>
        <end position="106"/>
    </location>
</feature>
<feature type="compositionally biased region" description="Polar residues" evidence="1">
    <location>
        <begin position="782"/>
        <end position="793"/>
    </location>
</feature>
<proteinExistence type="predicted"/>
<feature type="compositionally biased region" description="Low complexity" evidence="1">
    <location>
        <begin position="1207"/>
        <end position="1223"/>
    </location>
</feature>
<dbReference type="PANTHER" id="PTHR46345">
    <property type="entry name" value="INVERTED FORMIN-2"/>
    <property type="match status" value="1"/>
</dbReference>
<dbReference type="SUPFAM" id="SSF101447">
    <property type="entry name" value="Formin homology 2 domain (FH2 domain)"/>
    <property type="match status" value="1"/>
</dbReference>
<feature type="compositionally biased region" description="Polar residues" evidence="1">
    <location>
        <begin position="1068"/>
        <end position="1093"/>
    </location>
</feature>
<dbReference type="PROSITE" id="PS51444">
    <property type="entry name" value="FH2"/>
    <property type="match status" value="1"/>
</dbReference>
<organism evidence="3 4">
    <name type="scientific">Scomber scombrus</name>
    <name type="common">Atlantic mackerel</name>
    <name type="synonym">Scomber vernalis</name>
    <dbReference type="NCBI Taxonomy" id="13677"/>
    <lineage>
        <taxon>Eukaryota</taxon>
        <taxon>Metazoa</taxon>
        <taxon>Chordata</taxon>
        <taxon>Craniata</taxon>
        <taxon>Vertebrata</taxon>
        <taxon>Euteleostomi</taxon>
        <taxon>Actinopterygii</taxon>
        <taxon>Neopterygii</taxon>
        <taxon>Teleostei</taxon>
        <taxon>Neoteleostei</taxon>
        <taxon>Acanthomorphata</taxon>
        <taxon>Pelagiaria</taxon>
        <taxon>Scombriformes</taxon>
        <taxon>Scombridae</taxon>
        <taxon>Scomber</taxon>
    </lineage>
</organism>
<feature type="region of interest" description="Disordered" evidence="1">
    <location>
        <begin position="585"/>
        <end position="621"/>
    </location>
</feature>
<feature type="compositionally biased region" description="Acidic residues" evidence="1">
    <location>
        <begin position="935"/>
        <end position="944"/>
    </location>
</feature>
<feature type="region of interest" description="Disordered" evidence="1">
    <location>
        <begin position="836"/>
        <end position="1314"/>
    </location>
</feature>
<feature type="region of interest" description="Disordered" evidence="1">
    <location>
        <begin position="534"/>
        <end position="572"/>
    </location>
</feature>
<dbReference type="SMART" id="SM00498">
    <property type="entry name" value="FH2"/>
    <property type="match status" value="1"/>
</dbReference>
<feature type="region of interest" description="Disordered" evidence="1">
    <location>
        <begin position="655"/>
        <end position="734"/>
    </location>
</feature>
<feature type="compositionally biased region" description="Basic and acidic residues" evidence="1">
    <location>
        <begin position="585"/>
        <end position="600"/>
    </location>
</feature>
<keyword evidence="4" id="KW-1185">Reference proteome</keyword>
<feature type="region of interest" description="Disordered" evidence="1">
    <location>
        <begin position="152"/>
        <end position="172"/>
    </location>
</feature>
<accession>A0AAV1QIA3</accession>
<feature type="compositionally biased region" description="Polar residues" evidence="1">
    <location>
        <begin position="1224"/>
        <end position="1234"/>
    </location>
</feature>
<feature type="region of interest" description="Disordered" evidence="1">
    <location>
        <begin position="780"/>
        <end position="820"/>
    </location>
</feature>
<feature type="compositionally biased region" description="Basic and acidic residues" evidence="1">
    <location>
        <begin position="1095"/>
        <end position="1123"/>
    </location>
</feature>
<protein>
    <submittedName>
        <fullName evidence="3">FH2 domain-containing protein 1-like</fullName>
    </submittedName>
</protein>
<feature type="compositionally biased region" description="Basic and acidic residues" evidence="1">
    <location>
        <begin position="1"/>
        <end position="11"/>
    </location>
</feature>
<evidence type="ECO:0000313" key="4">
    <source>
        <dbReference type="Proteomes" id="UP001314229"/>
    </source>
</evidence>
<dbReference type="Proteomes" id="UP001314229">
    <property type="component" value="Unassembled WGS sequence"/>
</dbReference>
<evidence type="ECO:0000256" key="1">
    <source>
        <dbReference type="SAM" id="MobiDB-lite"/>
    </source>
</evidence>
<feature type="compositionally biased region" description="Basic and acidic residues" evidence="1">
    <location>
        <begin position="945"/>
        <end position="968"/>
    </location>
</feature>
<dbReference type="PANTHER" id="PTHR46345:SF11">
    <property type="entry name" value="FORMIN-J-LIKE"/>
    <property type="match status" value="1"/>
</dbReference>
<evidence type="ECO:0000259" key="2">
    <source>
        <dbReference type="PROSITE" id="PS51444"/>
    </source>
</evidence>
<feature type="compositionally biased region" description="Basic and acidic residues" evidence="1">
    <location>
        <begin position="1298"/>
        <end position="1307"/>
    </location>
</feature>
<dbReference type="Gene3D" id="1.20.58.2220">
    <property type="entry name" value="Formin, FH2 domain"/>
    <property type="match status" value="1"/>
</dbReference>
<name>A0AAV1QIA3_SCOSC</name>
<dbReference type="InterPro" id="IPR015425">
    <property type="entry name" value="FH2_Formin"/>
</dbReference>
<comment type="caution">
    <text evidence="3">The sequence shown here is derived from an EMBL/GenBank/DDBJ whole genome shotgun (WGS) entry which is preliminary data.</text>
</comment>
<feature type="compositionally biased region" description="Basic and acidic residues" evidence="1">
    <location>
        <begin position="836"/>
        <end position="849"/>
    </location>
</feature>
<sequence>MVTHQPGDHPVRQTRRQPTVTMHVMASVAPGNERGSFSLREEDIALTVPTSPPSPSRSQSRFSDNQTRPSPPAPPPPPPPPPPGLPPPPPLLPGLGDPTGGQRKKKRVRSFFWKTIPEEQVKGRANVWTQGLVQQQYQIDVQTIEELFGQNDSQNAKATPSRGGKARSSFRDTKEEVSILDSKRGMNIGIFLKQFKRSNQAIVDDIRHGNGEPYGAEALRELLKLLPETDEVKKLKAYRGDVSKLSLADSFVFLLIQINSYSVRIESMLLKTEFPVACEAMKRDIKILRSATKELMCCEELHAVLHLVLQAGNILNAGGYAGNAVGFKLSSLLSLADTKANKPGMNLLHFVALEAQKKDGKLLEFPLKLTHVKTAARISLETLDADLQCLTSRTHSVEESVQRDTELLQQLDNFLQSATSSLCSLRGSRQHLKKEGSELIDFFCEDRDAFRLDDCFSIFHTFCSRFTGAVKENMEREAKEVARRRRLQELEEQKRHSWSGGEEVGGAFGLRCSSEADMSAAMSRQDEAGLMEFLSSRSHPRSPLTNSRIPLGRSGSLRRSRKSPSRSPTINADRELSMVLGMATPDHRLTQQRGVEEERTVFQSASPEPGLRSPGLSPQAWSQNLRVPNAHHTTTTYLNYDATQTQVNAINPTNKESVKSTSDLNQQSDHNNNGNDRLSLGSSSQITPSEQTHFGLRGETATANDNAEKSRVDQDVSGQNVSCDDKTNPGASNSNMSVVLEKCTLVPELKAFDKNTHRDRLYGYSQDDMVITDLEEEGADTSKLQELQDNSHIGNAEKKDFFFPDTSSSSSQRNEEEEREDKVVVWCVTGVCEAASERTHTDDTHEQTERNQCTSDNQGGNENAFSAQTKHTPSEPQLANETSVPEPISSQPVPVSRCDNSPHTISSTSRQPAEQPSSSQTLTTDASKDTKEPVDQGEEAEGSDNEEKQLETLPEKSTESKSKTDHTTNENPEAAPPTNGKAEAATLSKPSTKNLATSKAPPAGIKHTTPNTNKCKPVRTLTNSENQGMRRVVPISRTSRGAPSLSKHPEKPPGHQRGSSSAAASSSLNVTNFNSSSLRRGEKPSTSPSTQRSSIHKDPMDAKDRKISGTHAFPREQKQDLQRRPSIQKPLMKPKAQPEEKMCRSTLRALSQAAANGGGGGSLSAPATPLRKAITPSSSPLPGFARNTASSSFRRTLTPAPPHSAHSGSDSSPKTSSKTSSSSFVPPTGTSSPFTRAGSLRVTTTSKSSDLHKPPSSSTSSPLRRTQSIRTTPRPPLLDLQAPSKGHRRNDSGSFSDKSAHSRESGKVSKPGWR</sequence>
<feature type="compositionally biased region" description="Low complexity" evidence="1">
    <location>
        <begin position="1254"/>
        <end position="1268"/>
    </location>
</feature>
<dbReference type="EMBL" id="CAWUFR010001191">
    <property type="protein sequence ID" value="CAK6983095.1"/>
    <property type="molecule type" value="Genomic_DNA"/>
</dbReference>
<feature type="compositionally biased region" description="Polar residues" evidence="1">
    <location>
        <begin position="988"/>
        <end position="997"/>
    </location>
</feature>